<feature type="compositionally biased region" description="Basic and acidic residues" evidence="1">
    <location>
        <begin position="1"/>
        <end position="19"/>
    </location>
</feature>
<dbReference type="AlphaFoldDB" id="A0A7S3FPP9"/>
<evidence type="ECO:0000313" key="3">
    <source>
        <dbReference type="EMBL" id="CAE0187683.1"/>
    </source>
</evidence>
<evidence type="ECO:0000259" key="2">
    <source>
        <dbReference type="PROSITE" id="PS50888"/>
    </source>
</evidence>
<dbReference type="GO" id="GO:0046983">
    <property type="term" value="F:protein dimerization activity"/>
    <property type="evidence" value="ECO:0007669"/>
    <property type="project" value="InterPro"/>
</dbReference>
<feature type="domain" description="BHLH" evidence="2">
    <location>
        <begin position="26"/>
        <end position="91"/>
    </location>
</feature>
<feature type="region of interest" description="Disordered" evidence="1">
    <location>
        <begin position="102"/>
        <end position="157"/>
    </location>
</feature>
<dbReference type="EMBL" id="CP151505">
    <property type="protein sequence ID" value="WZN62188.1"/>
    <property type="molecule type" value="Genomic_DNA"/>
</dbReference>
<feature type="compositionally biased region" description="Low complexity" evidence="1">
    <location>
        <begin position="138"/>
        <end position="150"/>
    </location>
</feature>
<dbReference type="InterPro" id="IPR036638">
    <property type="entry name" value="HLH_DNA-bd_sf"/>
</dbReference>
<dbReference type="Proteomes" id="UP001472866">
    <property type="component" value="Chromosome 05"/>
</dbReference>
<feature type="compositionally biased region" description="Polar residues" evidence="1">
    <location>
        <begin position="115"/>
        <end position="127"/>
    </location>
</feature>
<keyword evidence="5" id="KW-1185">Reference proteome</keyword>
<dbReference type="SUPFAM" id="SSF47459">
    <property type="entry name" value="HLH, helix-loop-helix DNA-binding domain"/>
    <property type="match status" value="1"/>
</dbReference>
<dbReference type="PROSITE" id="PS50888">
    <property type="entry name" value="BHLH"/>
    <property type="match status" value="1"/>
</dbReference>
<proteinExistence type="predicted"/>
<protein>
    <submittedName>
        <fullName evidence="4">BHLH domain-containing protein</fullName>
    </submittedName>
</protein>
<dbReference type="EMBL" id="HBHZ01000939">
    <property type="protein sequence ID" value="CAE0187683.1"/>
    <property type="molecule type" value="Transcribed_RNA"/>
</dbReference>
<name>A0A7S3FPP9_9CHLO</name>
<dbReference type="Pfam" id="PF00010">
    <property type="entry name" value="HLH"/>
    <property type="match status" value="1"/>
</dbReference>
<accession>A0A7S3FPP9</accession>
<reference evidence="4 5" key="2">
    <citation type="submission" date="2024-03" db="EMBL/GenBank/DDBJ databases">
        <title>Complete genome sequence of the green alga Chloropicon roscoffensis RCC1871.</title>
        <authorList>
            <person name="Lemieux C."/>
            <person name="Pombert J.-F."/>
            <person name="Otis C."/>
            <person name="Turmel M."/>
        </authorList>
    </citation>
    <scope>NUCLEOTIDE SEQUENCE [LARGE SCALE GENOMIC DNA]</scope>
    <source>
        <strain evidence="4 5">RCC1871</strain>
    </source>
</reference>
<sequence length="157" mass="17498">MSSSSHSEDKSSSRGEEGRKRKKSTTQTQSRATLEKERRQQIRARILDLRDQLPHFTHYLSEAESAKDVKLTREMTMVQTLEITVHLLDELLKDQRFLPGAGLSLRGASAGSSRQVHQFTAPKTSTRLSDESRRIGDGSKSVSRSKSRSGSQGGREG</sequence>
<feature type="region of interest" description="Disordered" evidence="1">
    <location>
        <begin position="1"/>
        <end position="39"/>
    </location>
</feature>
<evidence type="ECO:0000256" key="1">
    <source>
        <dbReference type="SAM" id="MobiDB-lite"/>
    </source>
</evidence>
<feature type="compositionally biased region" description="Low complexity" evidence="1">
    <location>
        <begin position="102"/>
        <end position="114"/>
    </location>
</feature>
<evidence type="ECO:0000313" key="4">
    <source>
        <dbReference type="EMBL" id="WZN62188.1"/>
    </source>
</evidence>
<dbReference type="InterPro" id="IPR011598">
    <property type="entry name" value="bHLH_dom"/>
</dbReference>
<gene>
    <name evidence="3" type="ORF">CROS1456_LOCUS749</name>
    <name evidence="4" type="ORF">HKI87_05g37240</name>
</gene>
<evidence type="ECO:0000313" key="5">
    <source>
        <dbReference type="Proteomes" id="UP001472866"/>
    </source>
</evidence>
<feature type="compositionally biased region" description="Basic and acidic residues" evidence="1">
    <location>
        <begin position="128"/>
        <end position="137"/>
    </location>
</feature>
<organism evidence="3">
    <name type="scientific">Chloropicon roscoffensis</name>
    <dbReference type="NCBI Taxonomy" id="1461544"/>
    <lineage>
        <taxon>Eukaryota</taxon>
        <taxon>Viridiplantae</taxon>
        <taxon>Chlorophyta</taxon>
        <taxon>Chloropicophyceae</taxon>
        <taxon>Chloropicales</taxon>
        <taxon>Chloropicaceae</taxon>
        <taxon>Chloropicon</taxon>
    </lineage>
</organism>
<reference evidence="3" key="1">
    <citation type="submission" date="2021-01" db="EMBL/GenBank/DDBJ databases">
        <authorList>
            <person name="Corre E."/>
            <person name="Pelletier E."/>
            <person name="Niang G."/>
            <person name="Scheremetjew M."/>
            <person name="Finn R."/>
            <person name="Kale V."/>
            <person name="Holt S."/>
            <person name="Cochrane G."/>
            <person name="Meng A."/>
            <person name="Brown T."/>
            <person name="Cohen L."/>
        </authorList>
    </citation>
    <scope>NUCLEOTIDE SEQUENCE</scope>
    <source>
        <strain evidence="3">RCC1871</strain>
    </source>
</reference>